<evidence type="ECO:0000313" key="2">
    <source>
        <dbReference type="Proteomes" id="UP000470302"/>
    </source>
</evidence>
<dbReference type="EMBL" id="WWCW01000046">
    <property type="protein sequence ID" value="MYM88442.1"/>
    <property type="molecule type" value="Genomic_DNA"/>
</dbReference>
<dbReference type="Proteomes" id="UP000470302">
    <property type="component" value="Unassembled WGS sequence"/>
</dbReference>
<comment type="caution">
    <text evidence="1">The sequence shown here is derived from an EMBL/GenBank/DDBJ whole genome shotgun (WGS) entry which is preliminary data.</text>
</comment>
<accession>A0A845G4Q0</accession>
<gene>
    <name evidence="1" type="ORF">GTP91_14830</name>
</gene>
<protein>
    <submittedName>
        <fullName evidence="1">Uncharacterized protein</fullName>
    </submittedName>
</protein>
<dbReference type="RefSeq" id="WP_161097480.1">
    <property type="nucleotide sequence ID" value="NZ_WWCW01000046.1"/>
</dbReference>
<reference evidence="1 2" key="1">
    <citation type="submission" date="2020-01" db="EMBL/GenBank/DDBJ databases">
        <title>Novel species isolated from a subtropical stream in China.</title>
        <authorList>
            <person name="Lu H."/>
        </authorList>
    </citation>
    <scope>NUCLEOTIDE SEQUENCE [LARGE SCALE GENOMIC DNA]</scope>
    <source>
        <strain evidence="1 2">FT82W</strain>
    </source>
</reference>
<dbReference type="AlphaFoldDB" id="A0A845G4Q0"/>
<sequence>MRGTVVEEERRRLAEARLDTWLWFEIREKRKNLPLESFDYENLREYLTEFEYEPRINKLINITSKRHLLPIDQLKWIANDERQINWLLSYATKTLGVDLSPLPTRLSGRELLLAKIDFYNIDLDEKSSIIDKMRSDWNEYLKSDIIFKWFKDKEEAVRCAFAWEWLIKNKPRETYGQQAINNHNELLRFYDWIEVNEAQKKLDVASIKKKWSQQKYREGMKGKSQYNFMLSDQVIADLDKMAGRYEATRPQIIEALIEMEAAQGNYLPKKIKKTSLY</sequence>
<name>A0A845G4Q0_9BURK</name>
<organism evidence="1 2">
    <name type="scientific">Duganella vulcania</name>
    <dbReference type="NCBI Taxonomy" id="2692166"/>
    <lineage>
        <taxon>Bacteria</taxon>
        <taxon>Pseudomonadati</taxon>
        <taxon>Pseudomonadota</taxon>
        <taxon>Betaproteobacteria</taxon>
        <taxon>Burkholderiales</taxon>
        <taxon>Oxalobacteraceae</taxon>
        <taxon>Telluria group</taxon>
        <taxon>Duganella</taxon>
    </lineage>
</organism>
<evidence type="ECO:0000313" key="1">
    <source>
        <dbReference type="EMBL" id="MYM88442.1"/>
    </source>
</evidence>
<proteinExistence type="predicted"/>